<proteinExistence type="predicted"/>
<evidence type="ECO:0000256" key="2">
    <source>
        <dbReference type="ARBA" id="ARBA00022884"/>
    </source>
</evidence>
<sequence length="512" mass="56099">MYTEAYEREMNKTRLQELCHRKRWNPPEYSTRKDGPPHNPTFTATVTVGGLSFSTDHPARSSKEAQSNAAGLAIQYLTDPKPPPLADSSSAITDVKNIPATKGTSQPEIQATSQSRQAHEAFLVTRDDKKLDSSSASSIVNNVPATKETLQVQIQETCQTPEGMQHLYKTQLQTYAQKRNLPLPMYSFESIGPSHNCRFKSKVTIEGQTYESPDFFPTLKDAEHAAAKLALISLSPAGVQEDDYGVYKNLLQEMARKEGYQLPVYSTEKSGVSHMPTFLSTVEIEGETFVGQKAKTKKLAEMNAAKAAYTRLKERRSNLNHKSLSPSGQELRGVESSSFKSESSGTADLQQNIISKLTLVLKSSADEQTLDRGGSGQKLKSPSKAVEFSSSSSPSSGVTDLPQKVIPQSTLMLLNQSTIFAEQDEDREVQMDPATRSSYAPSSPQNSNSSLPTLSENYIDLVPPEGNEDSACDKVIVFPSTSKISKPIPGNAIRKSVGEEWDSVKFSLEANQ</sequence>
<dbReference type="SUPFAM" id="SSF54768">
    <property type="entry name" value="dsRNA-binding domain-like"/>
    <property type="match status" value="3"/>
</dbReference>
<dbReference type="Pfam" id="PF00035">
    <property type="entry name" value="dsrm"/>
    <property type="match status" value="3"/>
</dbReference>
<dbReference type="Proteomes" id="UP001168098">
    <property type="component" value="Unassembled WGS sequence"/>
</dbReference>
<dbReference type="GO" id="GO:0003723">
    <property type="term" value="F:RNA binding"/>
    <property type="evidence" value="ECO:0007669"/>
    <property type="project" value="UniProtKB-UniRule"/>
</dbReference>
<dbReference type="PROSITE" id="PS50137">
    <property type="entry name" value="DS_RBD"/>
    <property type="match status" value="3"/>
</dbReference>
<feature type="region of interest" description="Disordered" evidence="4">
    <location>
        <begin position="421"/>
        <end position="455"/>
    </location>
</feature>
<dbReference type="SMART" id="SM00358">
    <property type="entry name" value="DSRM"/>
    <property type="match status" value="3"/>
</dbReference>
<evidence type="ECO:0000256" key="4">
    <source>
        <dbReference type="SAM" id="MobiDB-lite"/>
    </source>
</evidence>
<name>A0AA38ZR86_VITRO</name>
<evidence type="ECO:0000259" key="5">
    <source>
        <dbReference type="PROSITE" id="PS50137"/>
    </source>
</evidence>
<keyword evidence="2 3" id="KW-0694">RNA-binding</keyword>
<feature type="region of interest" description="Disordered" evidence="4">
    <location>
        <begin position="367"/>
        <end position="402"/>
    </location>
</feature>
<reference evidence="6 7" key="1">
    <citation type="journal article" date="2023" name="BMC Biotechnol.">
        <title>Vitis rotundifolia cv Carlos genome sequencing.</title>
        <authorList>
            <person name="Huff M."/>
            <person name="Hulse-Kemp A."/>
            <person name="Scheffler B."/>
            <person name="Youngblood R."/>
            <person name="Simpson S."/>
            <person name="Babiker E."/>
            <person name="Staton M."/>
        </authorList>
    </citation>
    <scope>NUCLEOTIDE SEQUENCE [LARGE SCALE GENOMIC DNA]</scope>
    <source>
        <tissue evidence="6">Leaf</tissue>
    </source>
</reference>
<feature type="domain" description="DRBM" evidence="5">
    <location>
        <begin position="10"/>
        <end position="79"/>
    </location>
</feature>
<evidence type="ECO:0000313" key="6">
    <source>
        <dbReference type="EMBL" id="KAJ9693722.1"/>
    </source>
</evidence>
<feature type="domain" description="DRBM" evidence="5">
    <location>
        <begin position="246"/>
        <end position="314"/>
    </location>
</feature>
<feature type="domain" description="DRBM" evidence="5">
    <location>
        <begin position="167"/>
        <end position="236"/>
    </location>
</feature>
<feature type="compositionally biased region" description="Low complexity" evidence="4">
    <location>
        <begin position="335"/>
        <end position="344"/>
    </location>
</feature>
<dbReference type="PANTHER" id="PTHR46031:SF16">
    <property type="entry name" value="DOUBLE-STRANDED RNA-BINDING PROTEIN 4"/>
    <property type="match status" value="1"/>
</dbReference>
<dbReference type="CDD" id="cd00048">
    <property type="entry name" value="DSRM_SF"/>
    <property type="match status" value="1"/>
</dbReference>
<keyword evidence="7" id="KW-1185">Reference proteome</keyword>
<dbReference type="PANTHER" id="PTHR46031">
    <property type="match status" value="1"/>
</dbReference>
<feature type="region of interest" description="Disordered" evidence="4">
    <location>
        <begin position="21"/>
        <end position="40"/>
    </location>
</feature>
<evidence type="ECO:0000256" key="1">
    <source>
        <dbReference type="ARBA" id="ARBA00022737"/>
    </source>
</evidence>
<organism evidence="6 7">
    <name type="scientific">Vitis rotundifolia</name>
    <name type="common">Muscadine grape</name>
    <dbReference type="NCBI Taxonomy" id="103349"/>
    <lineage>
        <taxon>Eukaryota</taxon>
        <taxon>Viridiplantae</taxon>
        <taxon>Streptophyta</taxon>
        <taxon>Embryophyta</taxon>
        <taxon>Tracheophyta</taxon>
        <taxon>Spermatophyta</taxon>
        <taxon>Magnoliopsida</taxon>
        <taxon>eudicotyledons</taxon>
        <taxon>Gunneridae</taxon>
        <taxon>Pentapetalae</taxon>
        <taxon>rosids</taxon>
        <taxon>Vitales</taxon>
        <taxon>Vitaceae</taxon>
        <taxon>Viteae</taxon>
        <taxon>Vitis</taxon>
    </lineage>
</organism>
<protein>
    <recommendedName>
        <fullName evidence="5">DRBM domain-containing protein</fullName>
    </recommendedName>
</protein>
<evidence type="ECO:0000313" key="7">
    <source>
        <dbReference type="Proteomes" id="UP001168098"/>
    </source>
</evidence>
<keyword evidence="1" id="KW-0677">Repeat</keyword>
<gene>
    <name evidence="6" type="ORF">PVL29_009601</name>
</gene>
<feature type="region of interest" description="Disordered" evidence="4">
    <location>
        <begin position="312"/>
        <end position="345"/>
    </location>
</feature>
<comment type="caution">
    <text evidence="6">The sequence shown here is derived from an EMBL/GenBank/DDBJ whole genome shotgun (WGS) entry which is preliminary data.</text>
</comment>
<accession>A0AA38ZR86</accession>
<feature type="compositionally biased region" description="Low complexity" evidence="4">
    <location>
        <begin position="437"/>
        <end position="455"/>
    </location>
</feature>
<evidence type="ECO:0000256" key="3">
    <source>
        <dbReference type="PROSITE-ProRule" id="PRU00266"/>
    </source>
</evidence>
<dbReference type="Gene3D" id="3.30.160.20">
    <property type="match status" value="3"/>
</dbReference>
<dbReference type="EMBL" id="JARBHA010000008">
    <property type="protein sequence ID" value="KAJ9693722.1"/>
    <property type="molecule type" value="Genomic_DNA"/>
</dbReference>
<dbReference type="AlphaFoldDB" id="A0AA38ZR86"/>
<dbReference type="InterPro" id="IPR014720">
    <property type="entry name" value="dsRBD_dom"/>
</dbReference>